<dbReference type="InterPro" id="IPR009057">
    <property type="entry name" value="Homeodomain-like_sf"/>
</dbReference>
<dbReference type="GO" id="GO:0003677">
    <property type="term" value="F:DNA binding"/>
    <property type="evidence" value="ECO:0007669"/>
    <property type="project" value="UniProtKB-UniRule"/>
</dbReference>
<organism evidence="5 6">
    <name type="scientific">Terribacillus saccharophilus</name>
    <dbReference type="NCBI Taxonomy" id="361277"/>
    <lineage>
        <taxon>Bacteria</taxon>
        <taxon>Bacillati</taxon>
        <taxon>Bacillota</taxon>
        <taxon>Bacilli</taxon>
        <taxon>Bacillales</taxon>
        <taxon>Bacillaceae</taxon>
        <taxon>Terribacillus</taxon>
    </lineage>
</organism>
<dbReference type="AlphaFoldDB" id="A0A075LJ07"/>
<dbReference type="OrthoDB" id="9812993at2"/>
<dbReference type="PRINTS" id="PR00455">
    <property type="entry name" value="HTHTETR"/>
</dbReference>
<dbReference type="PANTHER" id="PTHR43479">
    <property type="entry name" value="ACREF/ENVCD OPERON REPRESSOR-RELATED"/>
    <property type="match status" value="1"/>
</dbReference>
<dbReference type="InterPro" id="IPR050624">
    <property type="entry name" value="HTH-type_Tx_Regulator"/>
</dbReference>
<dbReference type="SUPFAM" id="SSF46689">
    <property type="entry name" value="Homeodomain-like"/>
    <property type="match status" value="1"/>
</dbReference>
<dbReference type="PANTHER" id="PTHR43479:SF22">
    <property type="entry name" value="TRANSCRIPTIONAL REGULATOR, TETR FAMILY"/>
    <property type="match status" value="1"/>
</dbReference>
<reference evidence="5 6" key="1">
    <citation type="submission" date="2014-07" db="EMBL/GenBank/DDBJ databases">
        <title>Complete genome sequence of a moderately halophilic bacterium Terribacillus aidingensis MP602, isolated from Cryptomeria fortunei in Tianmu mountain in China.</title>
        <authorList>
            <person name="Wang Y."/>
            <person name="Lu P."/>
            <person name="Zhang L."/>
        </authorList>
    </citation>
    <scope>NUCLEOTIDE SEQUENCE [LARGE SCALE GENOMIC DNA]</scope>
    <source>
        <strain evidence="5 6">MP602</strain>
    </source>
</reference>
<sequence length="284" mass="32670">MDRKTEIILAAKHKFAEFGFQQVSMQSIAEACKISKASIYKLFDSKEALLNELIQYNHQQLTNKAALIEADKSLSPAARFERKIVMEIDSFKENKHLIQMLMFSPPFKESSELQRHMNNVRAILIKWHQDMLLNLYGEKVEPFKWDMTLNLLGLLNPYLKMMADGAILRDPADVAHELKLVMDAIVKDKLTRPPLLNEQHIQLHFHADLPDAPGKEELLHTILQQIRGITVTDLQDSSLTEAVDHLEKELLKTEPASYLIEALLTYLDQHNTLKESIRAIRLLL</sequence>
<dbReference type="InterPro" id="IPR001647">
    <property type="entry name" value="HTH_TetR"/>
</dbReference>
<proteinExistence type="predicted"/>
<dbReference type="EMBL" id="CP008876">
    <property type="protein sequence ID" value="AIF66111.1"/>
    <property type="molecule type" value="Genomic_DNA"/>
</dbReference>
<dbReference type="PROSITE" id="PS50977">
    <property type="entry name" value="HTH_TETR_2"/>
    <property type="match status" value="1"/>
</dbReference>
<feature type="DNA-binding region" description="H-T-H motif" evidence="3">
    <location>
        <begin position="24"/>
        <end position="43"/>
    </location>
</feature>
<keyword evidence="2 3" id="KW-0238">DNA-binding</keyword>
<dbReference type="Gene3D" id="1.10.357.10">
    <property type="entry name" value="Tetracycline Repressor, domain 2"/>
    <property type="match status" value="1"/>
</dbReference>
<dbReference type="GeneID" id="34221553"/>
<name>A0A075LJ07_9BACI</name>
<protein>
    <recommendedName>
        <fullName evidence="4">HTH tetR-type domain-containing protein</fullName>
    </recommendedName>
</protein>
<dbReference type="RefSeq" id="WP_038559454.1">
    <property type="nucleotide sequence ID" value="NZ_CP008876.1"/>
</dbReference>
<dbReference type="Proteomes" id="UP000027980">
    <property type="component" value="Chromosome"/>
</dbReference>
<dbReference type="HOGENOM" id="CLU_063824_0_0_9"/>
<evidence type="ECO:0000313" key="6">
    <source>
        <dbReference type="Proteomes" id="UP000027980"/>
    </source>
</evidence>
<evidence type="ECO:0000313" key="5">
    <source>
        <dbReference type="EMBL" id="AIF66111.1"/>
    </source>
</evidence>
<keyword evidence="1" id="KW-0678">Repressor</keyword>
<evidence type="ECO:0000256" key="3">
    <source>
        <dbReference type="PROSITE-ProRule" id="PRU00335"/>
    </source>
</evidence>
<gene>
    <name evidence="5" type="ORF">GZ22_05335</name>
</gene>
<evidence type="ECO:0000256" key="2">
    <source>
        <dbReference type="ARBA" id="ARBA00023125"/>
    </source>
</evidence>
<evidence type="ECO:0000256" key="1">
    <source>
        <dbReference type="ARBA" id="ARBA00022491"/>
    </source>
</evidence>
<dbReference type="KEGG" id="tap:GZ22_05335"/>
<dbReference type="Pfam" id="PF00440">
    <property type="entry name" value="TetR_N"/>
    <property type="match status" value="1"/>
</dbReference>
<feature type="domain" description="HTH tetR-type" evidence="4">
    <location>
        <begin position="1"/>
        <end position="61"/>
    </location>
</feature>
<accession>A0A075LJ07</accession>
<evidence type="ECO:0000259" key="4">
    <source>
        <dbReference type="PROSITE" id="PS50977"/>
    </source>
</evidence>